<dbReference type="AlphaFoldDB" id="A0A0E9PW65"/>
<organism evidence="1">
    <name type="scientific">Anguilla anguilla</name>
    <name type="common">European freshwater eel</name>
    <name type="synonym">Muraena anguilla</name>
    <dbReference type="NCBI Taxonomy" id="7936"/>
    <lineage>
        <taxon>Eukaryota</taxon>
        <taxon>Metazoa</taxon>
        <taxon>Chordata</taxon>
        <taxon>Craniata</taxon>
        <taxon>Vertebrata</taxon>
        <taxon>Euteleostomi</taxon>
        <taxon>Actinopterygii</taxon>
        <taxon>Neopterygii</taxon>
        <taxon>Teleostei</taxon>
        <taxon>Anguilliformes</taxon>
        <taxon>Anguillidae</taxon>
        <taxon>Anguilla</taxon>
    </lineage>
</organism>
<reference evidence="1" key="1">
    <citation type="submission" date="2014-11" db="EMBL/GenBank/DDBJ databases">
        <authorList>
            <person name="Amaro Gonzalez C."/>
        </authorList>
    </citation>
    <scope>NUCLEOTIDE SEQUENCE</scope>
</reference>
<name>A0A0E9PW65_ANGAN</name>
<accession>A0A0E9PW65</accession>
<evidence type="ECO:0000313" key="1">
    <source>
        <dbReference type="EMBL" id="JAH08846.1"/>
    </source>
</evidence>
<protein>
    <submittedName>
        <fullName evidence="1">Uncharacterized protein</fullName>
    </submittedName>
</protein>
<sequence length="44" mass="5046">MYIAGTQDWCCGAGSMVETQDNLQYRLYLRVVLNKANACSWICR</sequence>
<dbReference type="EMBL" id="GBXM01099731">
    <property type="protein sequence ID" value="JAH08846.1"/>
    <property type="molecule type" value="Transcribed_RNA"/>
</dbReference>
<proteinExistence type="predicted"/>
<reference evidence="1" key="2">
    <citation type="journal article" date="2015" name="Fish Shellfish Immunol.">
        <title>Early steps in the European eel (Anguilla anguilla)-Vibrio vulnificus interaction in the gills: Role of the RtxA13 toxin.</title>
        <authorList>
            <person name="Callol A."/>
            <person name="Pajuelo D."/>
            <person name="Ebbesson L."/>
            <person name="Teles M."/>
            <person name="MacKenzie S."/>
            <person name="Amaro C."/>
        </authorList>
    </citation>
    <scope>NUCLEOTIDE SEQUENCE</scope>
</reference>